<reference evidence="1 2" key="1">
    <citation type="journal article" date="2021" name="BMC Biol.">
        <title>Horizontally acquired antibacterial genes associated with adaptive radiation of ladybird beetles.</title>
        <authorList>
            <person name="Li H.S."/>
            <person name="Tang X.F."/>
            <person name="Huang Y.H."/>
            <person name="Xu Z.Y."/>
            <person name="Chen M.L."/>
            <person name="Du X.Y."/>
            <person name="Qiu B.Y."/>
            <person name="Chen P.T."/>
            <person name="Zhang W."/>
            <person name="Slipinski A."/>
            <person name="Escalona H.E."/>
            <person name="Waterhouse R.M."/>
            <person name="Zwick A."/>
            <person name="Pang H."/>
        </authorList>
    </citation>
    <scope>NUCLEOTIDE SEQUENCE [LARGE SCALE GENOMIC DNA]</scope>
    <source>
        <strain evidence="1">SYSU2018</strain>
    </source>
</reference>
<comment type="caution">
    <text evidence="1">The sequence shown here is derived from an EMBL/GenBank/DDBJ whole genome shotgun (WGS) entry which is preliminary data.</text>
</comment>
<name>A0ABD2P6A5_9CUCU</name>
<dbReference type="AlphaFoldDB" id="A0ABD2P6A5"/>
<evidence type="ECO:0000313" key="2">
    <source>
        <dbReference type="Proteomes" id="UP001516400"/>
    </source>
</evidence>
<proteinExistence type="predicted"/>
<keyword evidence="2" id="KW-1185">Reference proteome</keyword>
<dbReference type="EMBL" id="JABFTP020000185">
    <property type="protein sequence ID" value="KAL3286242.1"/>
    <property type="molecule type" value="Genomic_DNA"/>
</dbReference>
<organism evidence="1 2">
    <name type="scientific">Cryptolaemus montrouzieri</name>
    <dbReference type="NCBI Taxonomy" id="559131"/>
    <lineage>
        <taxon>Eukaryota</taxon>
        <taxon>Metazoa</taxon>
        <taxon>Ecdysozoa</taxon>
        <taxon>Arthropoda</taxon>
        <taxon>Hexapoda</taxon>
        <taxon>Insecta</taxon>
        <taxon>Pterygota</taxon>
        <taxon>Neoptera</taxon>
        <taxon>Endopterygota</taxon>
        <taxon>Coleoptera</taxon>
        <taxon>Polyphaga</taxon>
        <taxon>Cucujiformia</taxon>
        <taxon>Coccinelloidea</taxon>
        <taxon>Coccinellidae</taxon>
        <taxon>Scymninae</taxon>
        <taxon>Scymnini</taxon>
        <taxon>Cryptolaemus</taxon>
    </lineage>
</organism>
<dbReference type="Proteomes" id="UP001516400">
    <property type="component" value="Unassembled WGS sequence"/>
</dbReference>
<protein>
    <submittedName>
        <fullName evidence="1">Uncharacterized protein</fullName>
    </submittedName>
</protein>
<evidence type="ECO:0000313" key="1">
    <source>
        <dbReference type="EMBL" id="KAL3286242.1"/>
    </source>
</evidence>
<sequence>MYRFIPLKTFAPSRYPKWFNSQLLHMVRRKNRAHRQYKRTGSREDYLRFRELRASCHELGSCLYLRSSTQNFWRYINHKQYSHELPNTLEYRGVSSDGGEIVNCFADIFSKLYSKEYVVPPYFEYDDVVDLSSEQFTQSEIFELISGLG</sequence>
<gene>
    <name evidence="1" type="ORF">HHI36_000753</name>
</gene>
<accession>A0ABD2P6A5</accession>